<reference evidence="1" key="1">
    <citation type="journal article" date="2015" name="MBio">
        <title>Eco-Evolutionary Dynamics of Episomes among Ecologically Cohesive Bacterial Populations.</title>
        <authorList>
            <person name="Xue H."/>
            <person name="Cordero O.X."/>
            <person name="Camas F.M."/>
            <person name="Trimble W."/>
            <person name="Meyer F."/>
            <person name="Guglielmini J."/>
            <person name="Rocha E.P."/>
            <person name="Polz M.F."/>
        </authorList>
    </citation>
    <scope>NUCLEOTIDE SEQUENCE</scope>
    <source>
        <strain evidence="1">1F_145</strain>
    </source>
</reference>
<dbReference type="EMBL" id="KP795702">
    <property type="protein sequence ID" value="AKN40678.1"/>
    <property type="molecule type" value="Genomic_DNA"/>
</dbReference>
<protein>
    <submittedName>
        <fullName evidence="1">Uncharacterized protein</fullName>
    </submittedName>
</protein>
<organism evidence="1">
    <name type="scientific">Vibrio splendidus</name>
    <dbReference type="NCBI Taxonomy" id="29497"/>
    <lineage>
        <taxon>Bacteria</taxon>
        <taxon>Pseudomonadati</taxon>
        <taxon>Pseudomonadota</taxon>
        <taxon>Gammaproteobacteria</taxon>
        <taxon>Vibrionales</taxon>
        <taxon>Vibrionaceae</taxon>
        <taxon>Vibrio</taxon>
    </lineage>
</organism>
<name>A0A0H3ZWF6_VIBSP</name>
<sequence>MHLTDKMSVTQVLISLFKTQEKHITYTSISSVRVRRTHRLD</sequence>
<dbReference type="AlphaFoldDB" id="A0A0H3ZWF6"/>
<evidence type="ECO:0000313" key="1">
    <source>
        <dbReference type="EMBL" id="AKN40678.1"/>
    </source>
</evidence>
<proteinExistence type="predicted"/>
<accession>A0A0H3ZWF6</accession>